<protein>
    <recommendedName>
        <fullName evidence="3">DUF2184 domain-containing protein</fullName>
    </recommendedName>
</protein>
<reference evidence="1 2" key="1">
    <citation type="submission" date="2023-07" db="EMBL/GenBank/DDBJ databases">
        <title>Sorghum-associated microbial communities from plants grown in Nebraska, USA.</title>
        <authorList>
            <person name="Schachtman D."/>
        </authorList>
    </citation>
    <scope>NUCLEOTIDE SEQUENCE [LARGE SCALE GENOMIC DNA]</scope>
    <source>
        <strain evidence="1 2">4099</strain>
    </source>
</reference>
<dbReference type="Proteomes" id="UP001256588">
    <property type="component" value="Unassembled WGS sequence"/>
</dbReference>
<sequence length="359" mass="38939">MSAVAKFHALASLPMQTEQQRKALAAAVNLELSLPGMFLDMAGGKAANDARVTVTSAAGARPALPNLDAVKSALRVKYPTATDTPQSSNVAARIDQWFHTGLAEIDLAWTNLFRLVDMRGGNQDAFEIYTGEFPVQFKQRAPGEKIEIARVPAETELQVKYVKYGAGIGIQDDWLRYNKWWTVADVTLGFRTQAWDQKAANHYGLFTGLGSGINFAHIAGDDFGTETLNAAAASIYRAQQGKGTAVSASTPLWIVTSPEKVGYISRMLEVTRGSLIAGYHGGEPLIAQIAGVIATSHVAADDAGYYLVLPGRKIARGVWQDLQVEENRDIYKQADDMVGTEQYNAIVADTSQVRRVLFG</sequence>
<keyword evidence="2" id="KW-1185">Reference proteome</keyword>
<dbReference type="RefSeq" id="WP_310235437.1">
    <property type="nucleotide sequence ID" value="NZ_JAVDWO010000007.1"/>
</dbReference>
<accession>A0ABU1XZ94</accession>
<proteinExistence type="predicted"/>
<evidence type="ECO:0000313" key="2">
    <source>
        <dbReference type="Proteomes" id="UP001256588"/>
    </source>
</evidence>
<dbReference type="EMBL" id="JAVDWO010000007">
    <property type="protein sequence ID" value="MDR7193346.1"/>
    <property type="molecule type" value="Genomic_DNA"/>
</dbReference>
<organism evidence="1 2">
    <name type="scientific">Luteimonas terrae</name>
    <dbReference type="NCBI Taxonomy" id="1530191"/>
    <lineage>
        <taxon>Bacteria</taxon>
        <taxon>Pseudomonadati</taxon>
        <taxon>Pseudomonadota</taxon>
        <taxon>Gammaproteobacteria</taxon>
        <taxon>Lysobacterales</taxon>
        <taxon>Lysobacteraceae</taxon>
        <taxon>Luteimonas</taxon>
    </lineage>
</organism>
<gene>
    <name evidence="1" type="ORF">J2W68_002080</name>
</gene>
<evidence type="ECO:0000313" key="1">
    <source>
        <dbReference type="EMBL" id="MDR7193346.1"/>
    </source>
</evidence>
<comment type="caution">
    <text evidence="1">The sequence shown here is derived from an EMBL/GenBank/DDBJ whole genome shotgun (WGS) entry which is preliminary data.</text>
</comment>
<evidence type="ECO:0008006" key="3">
    <source>
        <dbReference type="Google" id="ProtNLM"/>
    </source>
</evidence>
<name>A0ABU1XZ94_9GAMM</name>